<dbReference type="Proteomes" id="UP000502041">
    <property type="component" value="Chromosome"/>
</dbReference>
<organism evidence="8 9">
    <name type="scientific">Polaromonas vacuolata</name>
    <dbReference type="NCBI Taxonomy" id="37448"/>
    <lineage>
        <taxon>Bacteria</taxon>
        <taxon>Pseudomonadati</taxon>
        <taxon>Pseudomonadota</taxon>
        <taxon>Betaproteobacteria</taxon>
        <taxon>Burkholderiales</taxon>
        <taxon>Comamonadaceae</taxon>
        <taxon>Polaromonas</taxon>
    </lineage>
</organism>
<name>A0A6H2HDK1_9BURK</name>
<evidence type="ECO:0000256" key="6">
    <source>
        <dbReference type="ARBA" id="ARBA00022970"/>
    </source>
</evidence>
<comment type="similarity">
    <text evidence="1">Belongs to the ABC transporter superfamily.</text>
</comment>
<proteinExistence type="inferred from homology"/>
<keyword evidence="4" id="KW-0547">Nucleotide-binding</keyword>
<dbReference type="KEGG" id="pvac:HC248_03301"/>
<keyword evidence="3" id="KW-0472">Membrane</keyword>
<dbReference type="InterPro" id="IPR003439">
    <property type="entry name" value="ABC_transporter-like_ATP-bd"/>
</dbReference>
<keyword evidence="5 8" id="KW-0067">ATP-binding</keyword>
<evidence type="ECO:0000259" key="7">
    <source>
        <dbReference type="PROSITE" id="PS50893"/>
    </source>
</evidence>
<dbReference type="InterPro" id="IPR027417">
    <property type="entry name" value="P-loop_NTPase"/>
</dbReference>
<dbReference type="GO" id="GO:0015658">
    <property type="term" value="F:branched-chain amino acid transmembrane transporter activity"/>
    <property type="evidence" value="ECO:0007669"/>
    <property type="project" value="TreeGrafter"/>
</dbReference>
<dbReference type="InterPro" id="IPR017871">
    <property type="entry name" value="ABC_transporter-like_CS"/>
</dbReference>
<protein>
    <submittedName>
        <fullName evidence="8">High-affinity branched-chain amino acid transport ATP-binding protein LivF</fullName>
    </submittedName>
</protein>
<evidence type="ECO:0000256" key="5">
    <source>
        <dbReference type="ARBA" id="ARBA00022840"/>
    </source>
</evidence>
<feature type="domain" description="ABC transporter" evidence="7">
    <location>
        <begin position="6"/>
        <end position="233"/>
    </location>
</feature>
<accession>A0A6H2HDK1</accession>
<evidence type="ECO:0000256" key="2">
    <source>
        <dbReference type="ARBA" id="ARBA00022448"/>
    </source>
</evidence>
<dbReference type="SMART" id="SM00382">
    <property type="entry name" value="AAA"/>
    <property type="match status" value="1"/>
</dbReference>
<keyword evidence="2" id="KW-0813">Transport</keyword>
<dbReference type="InterPro" id="IPR052156">
    <property type="entry name" value="BCAA_Transport_ATP-bd_LivF"/>
</dbReference>
<dbReference type="PANTHER" id="PTHR43820">
    <property type="entry name" value="HIGH-AFFINITY BRANCHED-CHAIN AMINO ACID TRANSPORT ATP-BINDING PROTEIN LIVF"/>
    <property type="match status" value="1"/>
</dbReference>
<evidence type="ECO:0000256" key="4">
    <source>
        <dbReference type="ARBA" id="ARBA00022741"/>
    </source>
</evidence>
<reference evidence="8 9" key="1">
    <citation type="submission" date="2020-04" db="EMBL/GenBank/DDBJ databases">
        <title>Complete genome of a Psychrophilic, Marine, Gas Vacuolate Bacterium Polaromonas vacuolata KCTC 22033T.</title>
        <authorList>
            <person name="Hwang K."/>
            <person name="Kim K.M."/>
        </authorList>
    </citation>
    <scope>NUCLEOTIDE SEQUENCE [LARGE SCALE GENOMIC DNA]</scope>
    <source>
        <strain evidence="8 9">KCTC 22033</strain>
    </source>
</reference>
<dbReference type="InterPro" id="IPR003593">
    <property type="entry name" value="AAA+_ATPase"/>
</dbReference>
<evidence type="ECO:0000313" key="9">
    <source>
        <dbReference type="Proteomes" id="UP000502041"/>
    </source>
</evidence>
<dbReference type="SUPFAM" id="SSF52540">
    <property type="entry name" value="P-loop containing nucleoside triphosphate hydrolases"/>
    <property type="match status" value="1"/>
</dbReference>
<gene>
    <name evidence="8" type="primary">livF_10</name>
    <name evidence="8" type="ORF">HC248_03301</name>
</gene>
<dbReference type="Pfam" id="PF00005">
    <property type="entry name" value="ABC_tran"/>
    <property type="match status" value="1"/>
</dbReference>
<evidence type="ECO:0000256" key="1">
    <source>
        <dbReference type="ARBA" id="ARBA00005417"/>
    </source>
</evidence>
<dbReference type="PROSITE" id="PS00211">
    <property type="entry name" value="ABC_TRANSPORTER_1"/>
    <property type="match status" value="1"/>
</dbReference>
<dbReference type="GO" id="GO:0016887">
    <property type="term" value="F:ATP hydrolysis activity"/>
    <property type="evidence" value="ECO:0007669"/>
    <property type="project" value="InterPro"/>
</dbReference>
<dbReference type="AlphaFoldDB" id="A0A6H2HDK1"/>
<dbReference type="Gene3D" id="3.40.50.300">
    <property type="entry name" value="P-loop containing nucleotide triphosphate hydrolases"/>
    <property type="match status" value="1"/>
</dbReference>
<keyword evidence="6" id="KW-0029">Amino-acid transport</keyword>
<dbReference type="GO" id="GO:0005524">
    <property type="term" value="F:ATP binding"/>
    <property type="evidence" value="ECO:0007669"/>
    <property type="project" value="UniProtKB-KW"/>
</dbReference>
<keyword evidence="3" id="KW-1003">Cell membrane</keyword>
<evidence type="ECO:0000313" key="8">
    <source>
        <dbReference type="EMBL" id="QJC57969.1"/>
    </source>
</evidence>
<dbReference type="RefSeq" id="WP_168923404.1">
    <property type="nucleotide sequence ID" value="NZ_CP051461.1"/>
</dbReference>
<dbReference type="GO" id="GO:0015807">
    <property type="term" value="P:L-amino acid transport"/>
    <property type="evidence" value="ECO:0007669"/>
    <property type="project" value="TreeGrafter"/>
</dbReference>
<dbReference type="EMBL" id="CP051461">
    <property type="protein sequence ID" value="QJC57969.1"/>
    <property type="molecule type" value="Genomic_DNA"/>
</dbReference>
<dbReference type="PANTHER" id="PTHR43820:SF5">
    <property type="entry name" value="HIGH-AFFINITY BRANCHED-CHAIN AMINO ACID TRANSPORT ATP-BINDING PROTEIN"/>
    <property type="match status" value="1"/>
</dbReference>
<keyword evidence="9" id="KW-1185">Reference proteome</keyword>
<dbReference type="PROSITE" id="PS50893">
    <property type="entry name" value="ABC_TRANSPORTER_2"/>
    <property type="match status" value="1"/>
</dbReference>
<sequence>MTKEVLRLDGLRCGYGQATVIREVSLSIHSGEIISILGKNGMGKSTLLMCIMGFLPRQSGHVFYNGTLLEAGNAHLQAEQGMAYAQQEKAVFQDLSVEDNLRIAVANKKQFSDGLARIAEYFPFIPKRLNQKAGTLSGGEQKMLILGRALMMRPKLLLLDEISEGLQPSVIERISLVLQTERKASSVAMLIVEQNVSFALKTADRYVLLERGELGASGGTQDSGAKEKILTELGV</sequence>
<evidence type="ECO:0000256" key="3">
    <source>
        <dbReference type="ARBA" id="ARBA00022475"/>
    </source>
</evidence>